<dbReference type="SUPFAM" id="SSF54001">
    <property type="entry name" value="Cysteine proteinases"/>
    <property type="match status" value="1"/>
</dbReference>
<dbReference type="AlphaFoldDB" id="A0A127PUV4"/>
<feature type="transmembrane region" description="Helical" evidence="1">
    <location>
        <begin position="185"/>
        <end position="204"/>
    </location>
</feature>
<feature type="domain" description="Transglutaminase-like" evidence="2">
    <location>
        <begin position="430"/>
        <end position="501"/>
    </location>
</feature>
<gene>
    <name evidence="3" type="ORF">CAter282_3800</name>
</gene>
<dbReference type="OrthoDB" id="9804872at2"/>
<dbReference type="PATRIC" id="fig|279058.17.peg.4117"/>
<dbReference type="SMART" id="SM00460">
    <property type="entry name" value="TGc"/>
    <property type="match status" value="1"/>
</dbReference>
<evidence type="ECO:0000313" key="4">
    <source>
        <dbReference type="Proteomes" id="UP000071778"/>
    </source>
</evidence>
<feature type="transmembrane region" description="Helical" evidence="1">
    <location>
        <begin position="79"/>
        <end position="97"/>
    </location>
</feature>
<dbReference type="Pfam" id="PF13559">
    <property type="entry name" value="DUF4129"/>
    <property type="match status" value="1"/>
</dbReference>
<dbReference type="PANTHER" id="PTHR42736">
    <property type="entry name" value="PROTEIN-GLUTAMINE GAMMA-GLUTAMYLTRANSFERASE"/>
    <property type="match status" value="1"/>
</dbReference>
<dbReference type="InterPro" id="IPR052901">
    <property type="entry name" value="Bact_TGase-like"/>
</dbReference>
<reference evidence="3 4" key="1">
    <citation type="submission" date="2015-11" db="EMBL/GenBank/DDBJ databases">
        <title>Exploring the genomic traits of fungus-feeding bacterial genus Collimonas.</title>
        <authorList>
            <person name="Song C."/>
            <person name="Schmidt R."/>
            <person name="de Jager V."/>
            <person name="Krzyzanowska D."/>
            <person name="Jongedijk E."/>
            <person name="Cankar K."/>
            <person name="Beekwilder J."/>
            <person name="van Veen A."/>
            <person name="de Boer W."/>
            <person name="van Veen J.A."/>
            <person name="Garbeva P."/>
        </authorList>
    </citation>
    <scope>NUCLEOTIDE SEQUENCE [LARGE SCALE GENOMIC DNA]</scope>
    <source>
        <strain evidence="3 4">Ter282</strain>
    </source>
</reference>
<dbReference type="RefSeq" id="WP_061534462.1">
    <property type="nucleotide sequence ID" value="NZ_CP013233.1"/>
</dbReference>
<name>A0A127PUV4_9BURK</name>
<organism evidence="3 4">
    <name type="scientific">Collimonas arenae</name>
    <dbReference type="NCBI Taxonomy" id="279058"/>
    <lineage>
        <taxon>Bacteria</taxon>
        <taxon>Pseudomonadati</taxon>
        <taxon>Pseudomonadota</taxon>
        <taxon>Betaproteobacteria</taxon>
        <taxon>Burkholderiales</taxon>
        <taxon>Oxalobacteraceae</taxon>
        <taxon>Collimonas</taxon>
    </lineage>
</organism>
<keyword evidence="4" id="KW-1185">Reference proteome</keyword>
<dbReference type="Pfam" id="PF01841">
    <property type="entry name" value="Transglut_core"/>
    <property type="match status" value="1"/>
</dbReference>
<evidence type="ECO:0000256" key="1">
    <source>
        <dbReference type="SAM" id="Phobius"/>
    </source>
</evidence>
<dbReference type="Proteomes" id="UP000071778">
    <property type="component" value="Chromosome"/>
</dbReference>
<dbReference type="InterPro" id="IPR038765">
    <property type="entry name" value="Papain-like_cys_pep_sf"/>
</dbReference>
<keyword evidence="1" id="KW-0812">Transmembrane</keyword>
<keyword evidence="1" id="KW-0472">Membrane</keyword>
<dbReference type="InterPro" id="IPR021878">
    <property type="entry name" value="TgpA_N"/>
</dbReference>
<feature type="transmembrane region" description="Helical" evidence="1">
    <location>
        <begin position="585"/>
        <end position="606"/>
    </location>
</feature>
<dbReference type="Pfam" id="PF11992">
    <property type="entry name" value="TgpA_N"/>
    <property type="match status" value="1"/>
</dbReference>
<evidence type="ECO:0000313" key="3">
    <source>
        <dbReference type="EMBL" id="AMP11478.1"/>
    </source>
</evidence>
<feature type="transmembrane region" description="Helical" evidence="1">
    <location>
        <begin position="128"/>
        <end position="147"/>
    </location>
</feature>
<dbReference type="EMBL" id="CP013235">
    <property type="protein sequence ID" value="AMP11478.1"/>
    <property type="molecule type" value="Genomic_DNA"/>
</dbReference>
<feature type="transmembrane region" description="Helical" evidence="1">
    <location>
        <begin position="153"/>
        <end position="173"/>
    </location>
</feature>
<dbReference type="InterPro" id="IPR002931">
    <property type="entry name" value="Transglutaminase-like"/>
</dbReference>
<keyword evidence="1" id="KW-1133">Transmembrane helix</keyword>
<dbReference type="InterPro" id="IPR025403">
    <property type="entry name" value="TgpA-like_C"/>
</dbReference>
<evidence type="ECO:0000259" key="2">
    <source>
        <dbReference type="SMART" id="SM00460"/>
    </source>
</evidence>
<feature type="transmembrane region" description="Helical" evidence="1">
    <location>
        <begin position="36"/>
        <end position="67"/>
    </location>
</feature>
<protein>
    <submittedName>
        <fullName evidence="3">Transglutaminase-like superfamily protein</fullName>
    </submittedName>
</protein>
<dbReference type="Gene3D" id="3.10.620.30">
    <property type="match status" value="1"/>
</dbReference>
<accession>A0A127PUV4</accession>
<dbReference type="PANTHER" id="PTHR42736:SF1">
    <property type="entry name" value="PROTEIN-GLUTAMINE GAMMA-GLUTAMYLTRANSFERASE"/>
    <property type="match status" value="1"/>
</dbReference>
<sequence length="702" mass="78093">MTTPVQHLKSELESTQIFRSSSAYMHNLPRDKSDTLLLLGACVMVLLPHFLHLSWWTSAICCGLLLWRAAITMRGQRLPPMWLLLPLAALSMGGVYLDFRTLLGRDAGVAMLVLLLTFKLLEMRARRDLFVVLLLSFFLLLTTFFYSQSLPSLLWMIATLVLILTTQLSFQYTGKQPPLKQRLRLGGMILAMALPLTLILFLLFPRIQGPLWGLPGDAHGGRTGLSDSMAPGNISQLAMSDDIAFRVKFLDPQPAPAKLYWRGVVLTHFDGRTWTPGLTSRATTNDEAAATPNAATSVRQQITMEPNGQRWLFALETPQAPPALAGISTRITPEHQIRAARVIGERIRYDVVSNLAPVVSERINPVDLQQALALPQNYNPRTREFAVNLRARTLGDRALVNAVLHFFRNENFSYTLEPPLLGRDSVDDFLFSSRAGFCEHYASSFVFLMRAAGIPARVVTGYQGGETNPVDNMMTVRQSDAHAWAEVWLPPHGWVRVDPTAAVAPNRIETQLSNVLPHSFFGGLLGPELGKSNWWSALSDAASIARANWEALGNGWNQWVLNYTPARQQGLLRWLGLGEFDWRSLTILMLAIGAVAAGTVTLPLLLARNKANPLDTVYSALCAQMARRGLPRHKHEGPRTYERRLCANDSPLSPTAKLAVQRFMSLYEILRYGADYSNDDGKDTIPPAPLMAKLKLLLSQCR</sequence>
<proteinExistence type="predicted"/>